<name>X0ZLA1_9ZZZZ</name>
<gene>
    <name evidence="1" type="ORF">S01H4_14378</name>
</gene>
<protein>
    <submittedName>
        <fullName evidence="1">Uncharacterized protein</fullName>
    </submittedName>
</protein>
<dbReference type="EMBL" id="BART01006307">
    <property type="protein sequence ID" value="GAG61143.1"/>
    <property type="molecule type" value="Genomic_DNA"/>
</dbReference>
<organism evidence="1">
    <name type="scientific">marine sediment metagenome</name>
    <dbReference type="NCBI Taxonomy" id="412755"/>
    <lineage>
        <taxon>unclassified sequences</taxon>
        <taxon>metagenomes</taxon>
        <taxon>ecological metagenomes</taxon>
    </lineage>
</organism>
<evidence type="ECO:0000313" key="1">
    <source>
        <dbReference type="EMBL" id="GAG61143.1"/>
    </source>
</evidence>
<reference evidence="1" key="1">
    <citation type="journal article" date="2014" name="Front. Microbiol.">
        <title>High frequency of phylogenetically diverse reductive dehalogenase-homologous genes in deep subseafloor sedimentary metagenomes.</title>
        <authorList>
            <person name="Kawai M."/>
            <person name="Futagami T."/>
            <person name="Toyoda A."/>
            <person name="Takaki Y."/>
            <person name="Nishi S."/>
            <person name="Hori S."/>
            <person name="Arai W."/>
            <person name="Tsubouchi T."/>
            <person name="Morono Y."/>
            <person name="Uchiyama I."/>
            <person name="Ito T."/>
            <person name="Fujiyama A."/>
            <person name="Inagaki F."/>
            <person name="Takami H."/>
        </authorList>
    </citation>
    <scope>NUCLEOTIDE SEQUENCE</scope>
    <source>
        <strain evidence="1">Expedition CK06-06</strain>
    </source>
</reference>
<sequence length="52" mass="6033">MKRPDFEGNFCFEIRGQKPLSNELSGGIIIITGFNPTRKMNEKQEFLFIRAL</sequence>
<comment type="caution">
    <text evidence="1">The sequence shown here is derived from an EMBL/GenBank/DDBJ whole genome shotgun (WGS) entry which is preliminary data.</text>
</comment>
<proteinExistence type="predicted"/>
<dbReference type="AlphaFoldDB" id="X0ZLA1"/>
<accession>X0ZLA1</accession>